<dbReference type="EMBL" id="CP011801">
    <property type="protein sequence ID" value="ALA57568.1"/>
    <property type="molecule type" value="Genomic_DNA"/>
</dbReference>
<proteinExistence type="predicted"/>
<dbReference type="Gene3D" id="3.40.30.10">
    <property type="entry name" value="Glutaredoxin"/>
    <property type="match status" value="1"/>
</dbReference>
<organism evidence="1 2">
    <name type="scientific">Nitrospira moscoviensis</name>
    <dbReference type="NCBI Taxonomy" id="42253"/>
    <lineage>
        <taxon>Bacteria</taxon>
        <taxon>Pseudomonadati</taxon>
        <taxon>Nitrospirota</taxon>
        <taxon>Nitrospiria</taxon>
        <taxon>Nitrospirales</taxon>
        <taxon>Nitrospiraceae</taxon>
        <taxon>Nitrospira</taxon>
    </lineage>
</organism>
<dbReference type="SUPFAM" id="SSF52833">
    <property type="entry name" value="Thioredoxin-like"/>
    <property type="match status" value="1"/>
</dbReference>
<dbReference type="KEGG" id="nmv:NITMOv2_1137"/>
<accession>A0A0K2G9D9</accession>
<dbReference type="RefSeq" id="WP_053378890.1">
    <property type="nucleotide sequence ID" value="NZ_CP011801.1"/>
</dbReference>
<dbReference type="OrthoDB" id="9800692at2"/>
<dbReference type="Proteomes" id="UP000069205">
    <property type="component" value="Chromosome"/>
</dbReference>
<keyword evidence="2" id="KW-1185">Reference proteome</keyword>
<evidence type="ECO:0000313" key="2">
    <source>
        <dbReference type="Proteomes" id="UP000069205"/>
    </source>
</evidence>
<evidence type="ECO:0000313" key="1">
    <source>
        <dbReference type="EMBL" id="ALA57568.1"/>
    </source>
</evidence>
<dbReference type="InterPro" id="IPR036249">
    <property type="entry name" value="Thioredoxin-like_sf"/>
</dbReference>
<protein>
    <submittedName>
        <fullName evidence="1">Ferredoxin, 2Fe-2S</fullName>
    </submittedName>
</protein>
<name>A0A0K2G9D9_NITMO</name>
<sequence>MSGFTRHIFVCTNQRSADDPRGSCSKLGSEALHAHFKQEAKRLNLKGVVRANKAGCLDHCALGPSVVIYPEGVWYRVRTEADATEIMERHVLHGEVVTRLLMPDHPAPSALPPLKP</sequence>
<dbReference type="CDD" id="cd02980">
    <property type="entry name" value="TRX_Fd_family"/>
    <property type="match status" value="1"/>
</dbReference>
<dbReference type="AlphaFoldDB" id="A0A0K2G9D9"/>
<reference evidence="1 2" key="1">
    <citation type="journal article" date="2015" name="Proc. Natl. Acad. Sci. U.S.A.">
        <title>Expanded metabolic versatility of ubiquitous nitrite-oxidizing bacteria from the genus Nitrospira.</title>
        <authorList>
            <person name="Koch H."/>
            <person name="Lucker S."/>
            <person name="Albertsen M."/>
            <person name="Kitzinger K."/>
            <person name="Herbold C."/>
            <person name="Spieck E."/>
            <person name="Nielsen P.H."/>
            <person name="Wagner M."/>
            <person name="Daims H."/>
        </authorList>
    </citation>
    <scope>NUCLEOTIDE SEQUENCE [LARGE SCALE GENOMIC DNA]</scope>
    <source>
        <strain evidence="1 2">NSP M-1</strain>
    </source>
</reference>
<gene>
    <name evidence="1" type="ORF">NITMOv2_1137</name>
</gene>
<dbReference type="PATRIC" id="fig|42253.5.peg.1122"/>
<dbReference type="STRING" id="42253.NITMOv2_1137"/>